<feature type="active site" description="Proton acceptor" evidence="3">
    <location>
        <position position="218"/>
    </location>
</feature>
<dbReference type="PROSITE" id="PS51635">
    <property type="entry name" value="PNPLA"/>
    <property type="match status" value="1"/>
</dbReference>
<comment type="similarity">
    <text evidence="1">Belongs to the patatin family.</text>
</comment>
<dbReference type="EMBL" id="JBHFNQ010000187">
    <property type="protein sequence ID" value="MFB2879965.1"/>
    <property type="molecule type" value="Genomic_DNA"/>
</dbReference>
<feature type="short sequence motif" description="GXSXG" evidence="3">
    <location>
        <begin position="44"/>
        <end position="48"/>
    </location>
</feature>
<keyword evidence="2 3" id="KW-0443">Lipid metabolism</keyword>
<dbReference type="Pfam" id="PF01734">
    <property type="entry name" value="Patatin"/>
    <property type="match status" value="1"/>
</dbReference>
<feature type="active site" description="Nucleophile" evidence="3">
    <location>
        <position position="46"/>
    </location>
</feature>
<protein>
    <submittedName>
        <fullName evidence="5">Patatin-like phospholipase family protein</fullName>
    </submittedName>
</protein>
<feature type="domain" description="PNPLA" evidence="4">
    <location>
        <begin position="8"/>
        <end position="231"/>
    </location>
</feature>
<comment type="caution">
    <text evidence="5">The sequence shown here is derived from an EMBL/GenBank/DDBJ whole genome shotgun (WGS) entry which is preliminary data.</text>
</comment>
<keyword evidence="3" id="KW-0442">Lipid degradation</keyword>
<dbReference type="PANTHER" id="PTHR32176:SF92">
    <property type="entry name" value="XYLOSE ISOMERASE"/>
    <property type="match status" value="1"/>
</dbReference>
<dbReference type="SUPFAM" id="SSF52151">
    <property type="entry name" value="FabD/lysophospholipase-like"/>
    <property type="match status" value="1"/>
</dbReference>
<dbReference type="PANTHER" id="PTHR32176">
    <property type="entry name" value="XYLOSE ISOMERASE"/>
    <property type="match status" value="1"/>
</dbReference>
<evidence type="ECO:0000259" key="4">
    <source>
        <dbReference type="PROSITE" id="PS51635"/>
    </source>
</evidence>
<evidence type="ECO:0000256" key="2">
    <source>
        <dbReference type="ARBA" id="ARBA00023098"/>
    </source>
</evidence>
<evidence type="ECO:0000313" key="5">
    <source>
        <dbReference type="EMBL" id="MFB2879965.1"/>
    </source>
</evidence>
<evidence type="ECO:0000256" key="3">
    <source>
        <dbReference type="PROSITE-ProRule" id="PRU01161"/>
    </source>
</evidence>
<dbReference type="RefSeq" id="WP_413272999.1">
    <property type="nucleotide sequence ID" value="NZ_JBHFNQ010000187.1"/>
</dbReference>
<gene>
    <name evidence="5" type="ORF">ACE1CC_24180</name>
</gene>
<accession>A0ABV4XAZ8</accession>
<proteinExistence type="inferred from homology"/>
<evidence type="ECO:0000313" key="6">
    <source>
        <dbReference type="Proteomes" id="UP001576774"/>
    </source>
</evidence>
<feature type="short sequence motif" description="GXGXXG" evidence="3">
    <location>
        <begin position="12"/>
        <end position="17"/>
    </location>
</feature>
<keyword evidence="3" id="KW-0378">Hydrolase</keyword>
<sequence>MTFKYKVLSIDGGGIRGIIPSMILAEIEQRTGKRIHEMFDLIAGTSTGGIIALGLTMPSQQDSKQAKYYAKDLVELYKQEGSKIFKKNESFIEEWVEQRLREVLDFLHLPFAEIDELLSAKYPSEGRDTVLTNYFGDTAIHEALTEVFITSYDTELRLPVFFTSQANKEVNRGRVFRKVCNGFTMKQAGMATSAAPTFFEPYKVPTSQAESGYYSLVDGGVFANNPTSLAVMEAIIDSKRDRRELQLEDILVVSLGTGSLTRKYTYNKAKEWGLIGWIHPLINILMDGASESVAVQLEQLLPKADDRPPQYYRFQGFLDAGKGNDDMDVVTPENISNLEGLARQIIREKEHQLTELCELLK</sequence>
<evidence type="ECO:0000256" key="1">
    <source>
        <dbReference type="ARBA" id="ARBA00010240"/>
    </source>
</evidence>
<keyword evidence="6" id="KW-1185">Reference proteome</keyword>
<dbReference type="InterPro" id="IPR016035">
    <property type="entry name" value="Acyl_Trfase/lysoPLipase"/>
</dbReference>
<dbReference type="Proteomes" id="UP001576774">
    <property type="component" value="Unassembled WGS sequence"/>
</dbReference>
<organism evidence="5 6">
    <name type="scientific">Floridaenema aerugineum BLCC-F46</name>
    <dbReference type="NCBI Taxonomy" id="3153654"/>
    <lineage>
        <taxon>Bacteria</taxon>
        <taxon>Bacillati</taxon>
        <taxon>Cyanobacteriota</taxon>
        <taxon>Cyanophyceae</taxon>
        <taxon>Oscillatoriophycideae</taxon>
        <taxon>Aerosakkonematales</taxon>
        <taxon>Aerosakkonemataceae</taxon>
        <taxon>Floridanema</taxon>
        <taxon>Floridanema aerugineum</taxon>
    </lineage>
</organism>
<name>A0ABV4XAZ8_9CYAN</name>
<dbReference type="InterPro" id="IPR002641">
    <property type="entry name" value="PNPLA_dom"/>
</dbReference>
<dbReference type="Gene3D" id="3.40.1090.10">
    <property type="entry name" value="Cytosolic phospholipase A2 catalytic domain"/>
    <property type="match status" value="1"/>
</dbReference>
<reference evidence="5 6" key="1">
    <citation type="submission" date="2024-09" db="EMBL/GenBank/DDBJ databases">
        <title>Floridaenema gen nov. (Aerosakkonemataceae, Aerosakkonematales ord. nov., Cyanobacteria) from benthic tropical and subtropical fresh waters, with the description of four new species.</title>
        <authorList>
            <person name="Moretto J.A."/>
            <person name="Berthold D.E."/>
            <person name="Lefler F.W."/>
            <person name="Huang I.-S."/>
            <person name="Laughinghouse H. IV."/>
        </authorList>
    </citation>
    <scope>NUCLEOTIDE SEQUENCE [LARGE SCALE GENOMIC DNA]</scope>
    <source>
        <strain evidence="5 6">BLCC-F46</strain>
    </source>
</reference>
<feature type="short sequence motif" description="DGA/G" evidence="3">
    <location>
        <begin position="218"/>
        <end position="220"/>
    </location>
</feature>